<feature type="compositionally biased region" description="Basic and acidic residues" evidence="1">
    <location>
        <begin position="89"/>
        <end position="98"/>
    </location>
</feature>
<proteinExistence type="predicted"/>
<organism evidence="2 3">
    <name type="scientific">Kibdelosporangium banguiense</name>
    <dbReference type="NCBI Taxonomy" id="1365924"/>
    <lineage>
        <taxon>Bacteria</taxon>
        <taxon>Bacillati</taxon>
        <taxon>Actinomycetota</taxon>
        <taxon>Actinomycetes</taxon>
        <taxon>Pseudonocardiales</taxon>
        <taxon>Pseudonocardiaceae</taxon>
        <taxon>Kibdelosporangium</taxon>
    </lineage>
</organism>
<evidence type="ECO:0000313" key="3">
    <source>
        <dbReference type="Proteomes" id="UP001519332"/>
    </source>
</evidence>
<dbReference type="Proteomes" id="UP001519332">
    <property type="component" value="Unassembled WGS sequence"/>
</dbReference>
<feature type="region of interest" description="Disordered" evidence="1">
    <location>
        <begin position="58"/>
        <end position="98"/>
    </location>
</feature>
<protein>
    <submittedName>
        <fullName evidence="2">Uncharacterized protein</fullName>
    </submittedName>
</protein>
<feature type="compositionally biased region" description="Basic residues" evidence="1">
    <location>
        <begin position="75"/>
        <end position="85"/>
    </location>
</feature>
<name>A0ABS4U4P7_9PSEU</name>
<comment type="caution">
    <text evidence="2">The sequence shown here is derived from an EMBL/GenBank/DDBJ whole genome shotgun (WGS) entry which is preliminary data.</text>
</comment>
<gene>
    <name evidence="2" type="ORF">JOF56_011563</name>
</gene>
<evidence type="ECO:0000256" key="1">
    <source>
        <dbReference type="SAM" id="MobiDB-lite"/>
    </source>
</evidence>
<dbReference type="EMBL" id="JAGINW010000001">
    <property type="protein sequence ID" value="MBP2331178.1"/>
    <property type="molecule type" value="Genomic_DNA"/>
</dbReference>
<accession>A0ABS4U4P7</accession>
<keyword evidence="3" id="KW-1185">Reference proteome</keyword>
<sequence>MADGGPTGQQAVLWPASAPGTVKVLDVGAEYSSASPEDIDDQGRVLVWAYTTGRTDGKVWSPDGTSVKLPTPHTQRQRPAHRVAQRPRGGSDLRQRRG</sequence>
<evidence type="ECO:0000313" key="2">
    <source>
        <dbReference type="EMBL" id="MBP2331178.1"/>
    </source>
</evidence>
<reference evidence="2 3" key="1">
    <citation type="submission" date="2021-03" db="EMBL/GenBank/DDBJ databases">
        <title>Sequencing the genomes of 1000 actinobacteria strains.</title>
        <authorList>
            <person name="Klenk H.-P."/>
        </authorList>
    </citation>
    <scope>NUCLEOTIDE SEQUENCE [LARGE SCALE GENOMIC DNA]</scope>
    <source>
        <strain evidence="2 3">DSM 46670</strain>
    </source>
</reference>
<dbReference type="RefSeq" id="WP_209647802.1">
    <property type="nucleotide sequence ID" value="NZ_JAGINW010000001.1"/>
</dbReference>